<evidence type="ECO:0000256" key="2">
    <source>
        <dbReference type="SAM" id="Phobius"/>
    </source>
</evidence>
<keyword evidence="4" id="KW-1185">Reference proteome</keyword>
<comment type="caution">
    <text evidence="3">The sequence shown here is derived from an EMBL/GenBank/DDBJ whole genome shotgun (WGS) entry which is preliminary data.</text>
</comment>
<gene>
    <name evidence="3" type="ORF">CSUI_010825</name>
</gene>
<dbReference type="OrthoDB" id="330287at2759"/>
<evidence type="ECO:0000256" key="1">
    <source>
        <dbReference type="SAM" id="MobiDB-lite"/>
    </source>
</evidence>
<dbReference type="RefSeq" id="XP_067917098.1">
    <property type="nucleotide sequence ID" value="XM_068070926.1"/>
</dbReference>
<evidence type="ECO:0000313" key="4">
    <source>
        <dbReference type="Proteomes" id="UP000221165"/>
    </source>
</evidence>
<keyword evidence="2" id="KW-1133">Transmembrane helix</keyword>
<name>A0A2C6KG23_9APIC</name>
<dbReference type="Proteomes" id="UP000221165">
    <property type="component" value="Unassembled WGS sequence"/>
</dbReference>
<dbReference type="AlphaFoldDB" id="A0A2C6KG23"/>
<keyword evidence="2 3" id="KW-0812">Transmembrane</keyword>
<evidence type="ECO:0000313" key="3">
    <source>
        <dbReference type="EMBL" id="PHJ15364.1"/>
    </source>
</evidence>
<feature type="region of interest" description="Disordered" evidence="1">
    <location>
        <begin position="18"/>
        <end position="37"/>
    </location>
</feature>
<feature type="region of interest" description="Disordered" evidence="1">
    <location>
        <begin position="43"/>
        <end position="75"/>
    </location>
</feature>
<feature type="transmembrane region" description="Helical" evidence="2">
    <location>
        <begin position="95"/>
        <end position="121"/>
    </location>
</feature>
<dbReference type="EMBL" id="MIGC01008471">
    <property type="protein sequence ID" value="PHJ15364.1"/>
    <property type="molecule type" value="Genomic_DNA"/>
</dbReference>
<sequence length="171" mass="18161">MDGTVEASAAAFEAAAGTLEDGGTSAEAAARPGSASAPLVALTARTASSEKRHNSQQDAPLLKGEERTEGSEAVDDVSLGVGTEYDQKTNNDITLVLIAFILSFVCPPIGCIAFCFSLGYPENSRRYYWAVRALEVGSLLSFLYSLLLVMLLSDLKLVYTQNDKAHFGVGF</sequence>
<organism evidence="3 4">
    <name type="scientific">Cystoisospora suis</name>
    <dbReference type="NCBI Taxonomy" id="483139"/>
    <lineage>
        <taxon>Eukaryota</taxon>
        <taxon>Sar</taxon>
        <taxon>Alveolata</taxon>
        <taxon>Apicomplexa</taxon>
        <taxon>Conoidasida</taxon>
        <taxon>Coccidia</taxon>
        <taxon>Eucoccidiorida</taxon>
        <taxon>Eimeriorina</taxon>
        <taxon>Sarcocystidae</taxon>
        <taxon>Cystoisospora</taxon>
    </lineage>
</organism>
<reference evidence="3 4" key="1">
    <citation type="journal article" date="2017" name="Int. J. Parasitol.">
        <title>The genome of the protozoan parasite Cystoisospora suis and a reverse vaccinology approach to identify vaccine candidates.</title>
        <authorList>
            <person name="Palmieri N."/>
            <person name="Shrestha A."/>
            <person name="Ruttkowski B."/>
            <person name="Beck T."/>
            <person name="Vogl C."/>
            <person name="Tomley F."/>
            <person name="Blake D.P."/>
            <person name="Joachim A."/>
        </authorList>
    </citation>
    <scope>NUCLEOTIDE SEQUENCE [LARGE SCALE GENOMIC DNA]</scope>
    <source>
        <strain evidence="3 4">Wien I</strain>
    </source>
</reference>
<keyword evidence="2" id="KW-0472">Membrane</keyword>
<feature type="transmembrane region" description="Helical" evidence="2">
    <location>
        <begin position="127"/>
        <end position="152"/>
    </location>
</feature>
<protein>
    <submittedName>
        <fullName evidence="3">Transmembrane protein</fullName>
    </submittedName>
</protein>
<dbReference type="GeneID" id="94434137"/>
<accession>A0A2C6KG23</accession>
<proteinExistence type="predicted"/>
<dbReference type="VEuPathDB" id="ToxoDB:CSUI_010825"/>
<feature type="compositionally biased region" description="Low complexity" evidence="1">
    <location>
        <begin position="25"/>
        <end position="37"/>
    </location>
</feature>